<keyword evidence="2" id="KW-0238">DNA-binding</keyword>
<dbReference type="SMART" id="SM00448">
    <property type="entry name" value="REC"/>
    <property type="match status" value="1"/>
</dbReference>
<dbReference type="PANTHER" id="PTHR43280">
    <property type="entry name" value="ARAC-FAMILY TRANSCRIPTIONAL REGULATOR"/>
    <property type="match status" value="1"/>
</dbReference>
<feature type="domain" description="Response regulatory" evidence="6">
    <location>
        <begin position="3"/>
        <end position="120"/>
    </location>
</feature>
<evidence type="ECO:0000256" key="1">
    <source>
        <dbReference type="ARBA" id="ARBA00023015"/>
    </source>
</evidence>
<dbReference type="AlphaFoldDB" id="A0A3D9IXE9"/>
<dbReference type="EMBL" id="QRDZ01000018">
    <property type="protein sequence ID" value="RED66422.1"/>
    <property type="molecule type" value="Genomic_DNA"/>
</dbReference>
<dbReference type="PROSITE" id="PS50110">
    <property type="entry name" value="RESPONSE_REGULATORY"/>
    <property type="match status" value="1"/>
</dbReference>
<keyword evidence="4" id="KW-0597">Phosphoprotein</keyword>
<dbReference type="PROSITE" id="PS00041">
    <property type="entry name" value="HTH_ARAC_FAMILY_1"/>
    <property type="match status" value="1"/>
</dbReference>
<dbReference type="SUPFAM" id="SSF46689">
    <property type="entry name" value="Homeodomain-like"/>
    <property type="match status" value="2"/>
</dbReference>
<dbReference type="Proteomes" id="UP000256977">
    <property type="component" value="Unassembled WGS sequence"/>
</dbReference>
<sequence length="501" mass="56852">MHNLILVDDAPWILKDMEQIIDWSEAGFRILAAVGDVNAAESLLRSHSIDVVISDIRMPGKSGMDLLTFINRASPRTLVVFMSAYGEFAYAKEALEKGCFHYMLKPVNTEELLHTLERCSRRLAEQERDREAREAYGNSMRFLEWIENDVTIRQAVARLAPKGAAFPSAKRYSFATVKGKRPFAEDELRQLDNLLASYRIASCRWQTSAFKWTLLGGWPDFRPAELRKLWRELRSLSADREWDIGISSLAGSEHRIGRLYHQANTMAETSMLYGGGESAIYRYRPEANAAVPALRERIARAARLEHLEAALFEVHKGISSKKIHIGGLVEIYNQFVVSVAGIRSGSEPDGADAITGQDLILHCGNPGDLLEEMRSLVDEQKKKPDEAGSLQVVEDIARDLDRLYAHRISLKDMARKYFLSPNYLSHLFKQEKGQSFINYLIQRRLEAAVSLLEQDISLYEVGRMVGYDDYAHFSKLFKKHVGLSPFEYKQSMKRQPGQASS</sequence>
<evidence type="ECO:0000313" key="8">
    <source>
        <dbReference type="Proteomes" id="UP000256977"/>
    </source>
</evidence>
<dbReference type="OrthoDB" id="342399at2"/>
<dbReference type="RefSeq" id="WP_116062657.1">
    <property type="nucleotide sequence ID" value="NZ_QRDZ01000018.1"/>
</dbReference>
<evidence type="ECO:0000256" key="4">
    <source>
        <dbReference type="PROSITE-ProRule" id="PRU00169"/>
    </source>
</evidence>
<evidence type="ECO:0000259" key="6">
    <source>
        <dbReference type="PROSITE" id="PS50110"/>
    </source>
</evidence>
<evidence type="ECO:0000259" key="5">
    <source>
        <dbReference type="PROSITE" id="PS01124"/>
    </source>
</evidence>
<dbReference type="InterPro" id="IPR018060">
    <property type="entry name" value="HTH_AraC"/>
</dbReference>
<evidence type="ECO:0000256" key="2">
    <source>
        <dbReference type="ARBA" id="ARBA00023125"/>
    </source>
</evidence>
<dbReference type="Gene3D" id="1.10.10.60">
    <property type="entry name" value="Homeodomain-like"/>
    <property type="match status" value="2"/>
</dbReference>
<dbReference type="InterPro" id="IPR020449">
    <property type="entry name" value="Tscrpt_reg_AraC-type_HTH"/>
</dbReference>
<feature type="domain" description="HTH araC/xylS-type" evidence="5">
    <location>
        <begin position="394"/>
        <end position="491"/>
    </location>
</feature>
<dbReference type="GO" id="GO:0043565">
    <property type="term" value="F:sequence-specific DNA binding"/>
    <property type="evidence" value="ECO:0007669"/>
    <property type="project" value="InterPro"/>
</dbReference>
<protein>
    <submittedName>
        <fullName evidence="7">YesN/AraC family two-component response regulator</fullName>
    </submittedName>
</protein>
<dbReference type="Gene3D" id="3.40.50.2300">
    <property type="match status" value="1"/>
</dbReference>
<keyword evidence="3" id="KW-0804">Transcription</keyword>
<dbReference type="InterPro" id="IPR001789">
    <property type="entry name" value="Sig_transdc_resp-reg_receiver"/>
</dbReference>
<evidence type="ECO:0000256" key="3">
    <source>
        <dbReference type="ARBA" id="ARBA00023163"/>
    </source>
</evidence>
<dbReference type="GO" id="GO:0003700">
    <property type="term" value="F:DNA-binding transcription factor activity"/>
    <property type="evidence" value="ECO:0007669"/>
    <property type="project" value="InterPro"/>
</dbReference>
<name>A0A3D9IXE9_9BACL</name>
<dbReference type="SUPFAM" id="SSF52172">
    <property type="entry name" value="CheY-like"/>
    <property type="match status" value="1"/>
</dbReference>
<dbReference type="PRINTS" id="PR00032">
    <property type="entry name" value="HTHARAC"/>
</dbReference>
<keyword evidence="1" id="KW-0805">Transcription regulation</keyword>
<evidence type="ECO:0000313" key="7">
    <source>
        <dbReference type="EMBL" id="RED66422.1"/>
    </source>
</evidence>
<dbReference type="SMART" id="SM00342">
    <property type="entry name" value="HTH_ARAC"/>
    <property type="match status" value="1"/>
</dbReference>
<reference evidence="7 8" key="1">
    <citation type="submission" date="2018-07" db="EMBL/GenBank/DDBJ databases">
        <title>Genomic Encyclopedia of Type Strains, Phase III (KMG-III): the genomes of soil and plant-associated and newly described type strains.</title>
        <authorList>
            <person name="Whitman W."/>
        </authorList>
    </citation>
    <scope>NUCLEOTIDE SEQUENCE [LARGE SCALE GENOMIC DNA]</scope>
    <source>
        <strain evidence="7 8">CECT 7287</strain>
    </source>
</reference>
<proteinExistence type="predicted"/>
<dbReference type="CDD" id="cd17536">
    <property type="entry name" value="REC_YesN-like"/>
    <property type="match status" value="1"/>
</dbReference>
<dbReference type="InterPro" id="IPR011006">
    <property type="entry name" value="CheY-like_superfamily"/>
</dbReference>
<dbReference type="InterPro" id="IPR009057">
    <property type="entry name" value="Homeodomain-like_sf"/>
</dbReference>
<keyword evidence="8" id="KW-1185">Reference proteome</keyword>
<dbReference type="Pfam" id="PF12833">
    <property type="entry name" value="HTH_18"/>
    <property type="match status" value="1"/>
</dbReference>
<dbReference type="PROSITE" id="PS01124">
    <property type="entry name" value="HTH_ARAC_FAMILY_2"/>
    <property type="match status" value="1"/>
</dbReference>
<dbReference type="Pfam" id="PF00072">
    <property type="entry name" value="Response_reg"/>
    <property type="match status" value="1"/>
</dbReference>
<dbReference type="InterPro" id="IPR018062">
    <property type="entry name" value="HTH_AraC-typ_CS"/>
</dbReference>
<accession>A0A3D9IXE9</accession>
<organism evidence="7 8">
    <name type="scientific">Cohnella phaseoli</name>
    <dbReference type="NCBI Taxonomy" id="456490"/>
    <lineage>
        <taxon>Bacteria</taxon>
        <taxon>Bacillati</taxon>
        <taxon>Bacillota</taxon>
        <taxon>Bacilli</taxon>
        <taxon>Bacillales</taxon>
        <taxon>Paenibacillaceae</taxon>
        <taxon>Cohnella</taxon>
    </lineage>
</organism>
<gene>
    <name evidence="7" type="ORF">DFP98_11843</name>
</gene>
<dbReference type="GO" id="GO:0000160">
    <property type="term" value="P:phosphorelay signal transduction system"/>
    <property type="evidence" value="ECO:0007669"/>
    <property type="project" value="InterPro"/>
</dbReference>
<comment type="caution">
    <text evidence="7">The sequence shown here is derived from an EMBL/GenBank/DDBJ whole genome shotgun (WGS) entry which is preliminary data.</text>
</comment>
<feature type="modified residue" description="4-aspartylphosphate" evidence="4">
    <location>
        <position position="55"/>
    </location>
</feature>
<dbReference type="PANTHER" id="PTHR43280:SF2">
    <property type="entry name" value="HTH-TYPE TRANSCRIPTIONAL REGULATOR EXSA"/>
    <property type="match status" value="1"/>
</dbReference>